<organism evidence="1 2">
    <name type="scientific">Trifolium subterraneum</name>
    <name type="common">Subterranean clover</name>
    <dbReference type="NCBI Taxonomy" id="3900"/>
    <lineage>
        <taxon>Eukaryota</taxon>
        <taxon>Viridiplantae</taxon>
        <taxon>Streptophyta</taxon>
        <taxon>Embryophyta</taxon>
        <taxon>Tracheophyta</taxon>
        <taxon>Spermatophyta</taxon>
        <taxon>Magnoliopsida</taxon>
        <taxon>eudicotyledons</taxon>
        <taxon>Gunneridae</taxon>
        <taxon>Pentapetalae</taxon>
        <taxon>rosids</taxon>
        <taxon>fabids</taxon>
        <taxon>Fabales</taxon>
        <taxon>Fabaceae</taxon>
        <taxon>Papilionoideae</taxon>
        <taxon>50 kb inversion clade</taxon>
        <taxon>NPAAA clade</taxon>
        <taxon>Hologalegina</taxon>
        <taxon>IRL clade</taxon>
        <taxon>Trifolieae</taxon>
        <taxon>Trifolium</taxon>
    </lineage>
</organism>
<dbReference type="Proteomes" id="UP000242715">
    <property type="component" value="Unassembled WGS sequence"/>
</dbReference>
<reference evidence="2" key="1">
    <citation type="journal article" date="2017" name="Front. Plant Sci.">
        <title>Climate Clever Clovers: New Paradigm to Reduce the Environmental Footprint of Ruminants by Breeding Low Methanogenic Forages Utilizing Haplotype Variation.</title>
        <authorList>
            <person name="Kaur P."/>
            <person name="Appels R."/>
            <person name="Bayer P.E."/>
            <person name="Keeble-Gagnere G."/>
            <person name="Wang J."/>
            <person name="Hirakawa H."/>
            <person name="Shirasawa K."/>
            <person name="Vercoe P."/>
            <person name="Stefanova K."/>
            <person name="Durmic Z."/>
            <person name="Nichols P."/>
            <person name="Revell C."/>
            <person name="Isobe S.N."/>
            <person name="Edwards D."/>
            <person name="Erskine W."/>
        </authorList>
    </citation>
    <scope>NUCLEOTIDE SEQUENCE [LARGE SCALE GENOMIC DNA]</scope>
    <source>
        <strain evidence="2">cv. Daliak</strain>
    </source>
</reference>
<dbReference type="EMBL" id="DF975023">
    <property type="protein sequence ID" value="GAU51217.1"/>
    <property type="molecule type" value="Genomic_DNA"/>
</dbReference>
<accession>A0A2Z6PVK3</accession>
<protein>
    <submittedName>
        <fullName evidence="1">Uncharacterized protein</fullName>
    </submittedName>
</protein>
<gene>
    <name evidence="1" type="ORF">TSUD_11740</name>
</gene>
<sequence length="71" mass="7928">MAVAEGISGVDITVHQSDFPSDLKTKKLNKVAVIPALILLVQTQTKLKLNSLRILVQLYLKSWTYFINSTL</sequence>
<evidence type="ECO:0000313" key="1">
    <source>
        <dbReference type="EMBL" id="GAU51217.1"/>
    </source>
</evidence>
<keyword evidence="2" id="KW-1185">Reference proteome</keyword>
<name>A0A2Z6PVK3_TRISU</name>
<dbReference type="AlphaFoldDB" id="A0A2Z6PVK3"/>
<evidence type="ECO:0000313" key="2">
    <source>
        <dbReference type="Proteomes" id="UP000242715"/>
    </source>
</evidence>
<proteinExistence type="predicted"/>